<dbReference type="EMBL" id="JAEQND010000010">
    <property type="protein sequence ID" value="MBL0427222.1"/>
    <property type="molecule type" value="Genomic_DNA"/>
</dbReference>
<evidence type="ECO:0000313" key="3">
    <source>
        <dbReference type="Proteomes" id="UP000622707"/>
    </source>
</evidence>
<dbReference type="RefSeq" id="WP_201691836.1">
    <property type="nucleotide sequence ID" value="NZ_JAEQND010000010.1"/>
</dbReference>
<dbReference type="Proteomes" id="UP000622707">
    <property type="component" value="Unassembled WGS sequence"/>
</dbReference>
<feature type="region of interest" description="Disordered" evidence="1">
    <location>
        <begin position="42"/>
        <end position="80"/>
    </location>
</feature>
<comment type="caution">
    <text evidence="2">The sequence shown here is derived from an EMBL/GenBank/DDBJ whole genome shotgun (WGS) entry which is preliminary data.</text>
</comment>
<keyword evidence="3" id="KW-1185">Reference proteome</keyword>
<evidence type="ECO:0000313" key="2">
    <source>
        <dbReference type="EMBL" id="MBL0427222.1"/>
    </source>
</evidence>
<reference evidence="2 3" key="1">
    <citation type="journal article" date="2017" name="Int. J. Syst. Evol. Microbiol.">
        <title>Ramlibacter alkalitolerans sp. nov., alkali-tolerant bacterium isolated from soil of ginseng.</title>
        <authorList>
            <person name="Lee D.H."/>
            <person name="Cha C.J."/>
        </authorList>
    </citation>
    <scope>NUCLEOTIDE SEQUENCE [LARGE SCALE GENOMIC DNA]</scope>
    <source>
        <strain evidence="2 3">KACC 19305</strain>
    </source>
</reference>
<feature type="compositionally biased region" description="Polar residues" evidence="1">
    <location>
        <begin position="1"/>
        <end position="12"/>
    </location>
</feature>
<evidence type="ECO:0000256" key="1">
    <source>
        <dbReference type="SAM" id="MobiDB-lite"/>
    </source>
</evidence>
<gene>
    <name evidence="2" type="ORF">JI746_19050</name>
</gene>
<name>A0ABS1JSK6_9BURK</name>
<sequence length="80" mass="8700">MPSSHQATSRPYWSSGRGFASKDPERQGEVLGYVARTPIETTALARPAAPKAAPPQRSWTRLQPDVDASGFEGSSSGRWR</sequence>
<feature type="region of interest" description="Disordered" evidence="1">
    <location>
        <begin position="1"/>
        <end position="28"/>
    </location>
</feature>
<protein>
    <submittedName>
        <fullName evidence="2">Uncharacterized protein</fullName>
    </submittedName>
</protein>
<accession>A0ABS1JSK6</accession>
<organism evidence="2 3">
    <name type="scientific">Ramlibacter alkalitolerans</name>
    <dbReference type="NCBI Taxonomy" id="2039631"/>
    <lineage>
        <taxon>Bacteria</taxon>
        <taxon>Pseudomonadati</taxon>
        <taxon>Pseudomonadota</taxon>
        <taxon>Betaproteobacteria</taxon>
        <taxon>Burkholderiales</taxon>
        <taxon>Comamonadaceae</taxon>
        <taxon>Ramlibacter</taxon>
    </lineage>
</organism>
<proteinExistence type="predicted"/>
<feature type="compositionally biased region" description="Low complexity" evidence="1">
    <location>
        <begin position="43"/>
        <end position="55"/>
    </location>
</feature>